<dbReference type="OrthoDB" id="10259785at2759"/>
<dbReference type="GO" id="GO:0006412">
    <property type="term" value="P:translation"/>
    <property type="evidence" value="ECO:0007669"/>
    <property type="project" value="InterPro"/>
</dbReference>
<feature type="region of interest" description="Disordered" evidence="4">
    <location>
        <begin position="161"/>
        <end position="204"/>
    </location>
</feature>
<dbReference type="Gene3D" id="3.40.1370.10">
    <property type="match status" value="1"/>
</dbReference>
<feature type="compositionally biased region" description="Basic and acidic residues" evidence="4">
    <location>
        <begin position="188"/>
        <end position="204"/>
    </location>
</feature>
<dbReference type="SUPFAM" id="SSF52166">
    <property type="entry name" value="Ribosomal protein L4"/>
    <property type="match status" value="1"/>
</dbReference>
<reference evidence="5" key="1">
    <citation type="journal article" date="2021" name="Evol. Appl.">
        <title>The genome of the Pyrenean desman and the effects of bottlenecks and inbreeding on the genomic landscape of an endangered species.</title>
        <authorList>
            <person name="Escoda L."/>
            <person name="Castresana J."/>
        </authorList>
    </citation>
    <scope>NUCLEOTIDE SEQUENCE</scope>
    <source>
        <strain evidence="5">IBE-C5619</strain>
    </source>
</reference>
<proteinExistence type="inferred from homology"/>
<evidence type="ECO:0000256" key="2">
    <source>
        <dbReference type="ARBA" id="ARBA00022980"/>
    </source>
</evidence>
<evidence type="ECO:0000313" key="6">
    <source>
        <dbReference type="Proteomes" id="UP000700334"/>
    </source>
</evidence>
<dbReference type="GO" id="GO:0003735">
    <property type="term" value="F:structural constituent of ribosome"/>
    <property type="evidence" value="ECO:0007669"/>
    <property type="project" value="InterPro"/>
</dbReference>
<organism evidence="5 6">
    <name type="scientific">Galemys pyrenaicus</name>
    <name type="common">Iberian desman</name>
    <name type="synonym">Pyrenean desman</name>
    <dbReference type="NCBI Taxonomy" id="202257"/>
    <lineage>
        <taxon>Eukaryota</taxon>
        <taxon>Metazoa</taxon>
        <taxon>Chordata</taxon>
        <taxon>Craniata</taxon>
        <taxon>Vertebrata</taxon>
        <taxon>Euteleostomi</taxon>
        <taxon>Mammalia</taxon>
        <taxon>Eutheria</taxon>
        <taxon>Laurasiatheria</taxon>
        <taxon>Eulipotyphla</taxon>
        <taxon>Talpidae</taxon>
        <taxon>Galemys</taxon>
    </lineage>
</organism>
<sequence length="225" mass="25400">FIHTNLCKSNRRPCAAASGLAGHQPPVSWGTGRTVAEMHRVEGGGDHCSGQDAFGNLRHGHIFVPTHTWGHWHLRVNTTLRRYAICSAPAASAYRDWACLKVAVWRKFLAVLRCLKTKLEYLNEDNGICVFGAFGYIPGFTSLNASSLDILKLAPGGHKFEKRRDPWSPLRARKDSWQSSKGESTEAPENHAEAKLTCRDRARDTIPISQMIRWQQPYKPNQRRR</sequence>
<feature type="compositionally biased region" description="Basic and acidic residues" evidence="4">
    <location>
        <begin position="161"/>
        <end position="176"/>
    </location>
</feature>
<dbReference type="PANTHER" id="PTHR19431">
    <property type="entry name" value="60S RIBOSOMAL PROTEIN L4"/>
    <property type="match status" value="1"/>
</dbReference>
<name>A0A8J6A5C1_GALPY</name>
<gene>
    <name evidence="5" type="ORF">J0S82_007095</name>
</gene>
<dbReference type="Proteomes" id="UP000700334">
    <property type="component" value="Unassembled WGS sequence"/>
</dbReference>
<protein>
    <submittedName>
        <fullName evidence="5">60S ribosomal protein L4</fullName>
    </submittedName>
</protein>
<comment type="similarity">
    <text evidence="1">Belongs to the universal ribosomal protein uL4 family.</text>
</comment>
<dbReference type="GO" id="GO:0005840">
    <property type="term" value="C:ribosome"/>
    <property type="evidence" value="ECO:0007669"/>
    <property type="project" value="UniProtKB-KW"/>
</dbReference>
<keyword evidence="2 5" id="KW-0689">Ribosomal protein</keyword>
<accession>A0A8J6A5C1</accession>
<keyword evidence="6" id="KW-1185">Reference proteome</keyword>
<keyword evidence="3" id="KW-0687">Ribonucleoprotein</keyword>
<comment type="caution">
    <text evidence="5">The sequence shown here is derived from an EMBL/GenBank/DDBJ whole genome shotgun (WGS) entry which is preliminary data.</text>
</comment>
<evidence type="ECO:0000256" key="4">
    <source>
        <dbReference type="SAM" id="MobiDB-lite"/>
    </source>
</evidence>
<feature type="non-terminal residue" evidence="5">
    <location>
        <position position="1"/>
    </location>
</feature>
<dbReference type="AlphaFoldDB" id="A0A8J6A5C1"/>
<dbReference type="InterPro" id="IPR023574">
    <property type="entry name" value="Ribosomal_uL4_dom_sf"/>
</dbReference>
<evidence type="ECO:0000256" key="3">
    <source>
        <dbReference type="ARBA" id="ARBA00023274"/>
    </source>
</evidence>
<dbReference type="EMBL" id="JAGFMF010011796">
    <property type="protein sequence ID" value="KAG8512562.1"/>
    <property type="molecule type" value="Genomic_DNA"/>
</dbReference>
<feature type="non-terminal residue" evidence="5">
    <location>
        <position position="225"/>
    </location>
</feature>
<dbReference type="InterPro" id="IPR045240">
    <property type="entry name" value="Ribosomal_uL4_euk/arch"/>
</dbReference>
<dbReference type="GO" id="GO:1990904">
    <property type="term" value="C:ribonucleoprotein complex"/>
    <property type="evidence" value="ECO:0007669"/>
    <property type="project" value="UniProtKB-KW"/>
</dbReference>
<evidence type="ECO:0000256" key="1">
    <source>
        <dbReference type="ARBA" id="ARBA00010528"/>
    </source>
</evidence>
<evidence type="ECO:0000313" key="5">
    <source>
        <dbReference type="EMBL" id="KAG8512562.1"/>
    </source>
</evidence>